<keyword evidence="3" id="KW-1185">Reference proteome</keyword>
<accession>A0A4Z2EK12</accession>
<feature type="compositionally biased region" description="Basic residues" evidence="1">
    <location>
        <begin position="12"/>
        <end position="32"/>
    </location>
</feature>
<gene>
    <name evidence="2" type="ORF">EYF80_060585</name>
</gene>
<feature type="region of interest" description="Disordered" evidence="1">
    <location>
        <begin position="1"/>
        <end position="49"/>
    </location>
</feature>
<reference evidence="2 3" key="1">
    <citation type="submission" date="2019-03" db="EMBL/GenBank/DDBJ databases">
        <title>First draft genome of Liparis tanakae, snailfish: a comprehensive survey of snailfish specific genes.</title>
        <authorList>
            <person name="Kim W."/>
            <person name="Song I."/>
            <person name="Jeong J.-H."/>
            <person name="Kim D."/>
            <person name="Kim S."/>
            <person name="Ryu S."/>
            <person name="Song J.Y."/>
            <person name="Lee S.K."/>
        </authorList>
    </citation>
    <scope>NUCLEOTIDE SEQUENCE [LARGE SCALE GENOMIC DNA]</scope>
    <source>
        <tissue evidence="2">Muscle</tissue>
    </source>
</reference>
<evidence type="ECO:0000256" key="1">
    <source>
        <dbReference type="SAM" id="MobiDB-lite"/>
    </source>
</evidence>
<protein>
    <submittedName>
        <fullName evidence="2">Uncharacterized protein</fullName>
    </submittedName>
</protein>
<feature type="compositionally biased region" description="Polar residues" evidence="1">
    <location>
        <begin position="35"/>
        <end position="49"/>
    </location>
</feature>
<name>A0A4Z2EK12_9TELE</name>
<sequence length="49" mass="5393">MGCGRGGGGKDLHRHHGYHRNGGKENRHRRRPVSLASQTQTTLINSTSL</sequence>
<evidence type="ECO:0000313" key="3">
    <source>
        <dbReference type="Proteomes" id="UP000314294"/>
    </source>
</evidence>
<dbReference type="EMBL" id="SRLO01005854">
    <property type="protein sequence ID" value="TNN29267.1"/>
    <property type="molecule type" value="Genomic_DNA"/>
</dbReference>
<organism evidence="2 3">
    <name type="scientific">Liparis tanakae</name>
    <name type="common">Tanaka's snailfish</name>
    <dbReference type="NCBI Taxonomy" id="230148"/>
    <lineage>
        <taxon>Eukaryota</taxon>
        <taxon>Metazoa</taxon>
        <taxon>Chordata</taxon>
        <taxon>Craniata</taxon>
        <taxon>Vertebrata</taxon>
        <taxon>Euteleostomi</taxon>
        <taxon>Actinopterygii</taxon>
        <taxon>Neopterygii</taxon>
        <taxon>Teleostei</taxon>
        <taxon>Neoteleostei</taxon>
        <taxon>Acanthomorphata</taxon>
        <taxon>Eupercaria</taxon>
        <taxon>Perciformes</taxon>
        <taxon>Cottioidei</taxon>
        <taxon>Cottales</taxon>
        <taxon>Liparidae</taxon>
        <taxon>Liparis</taxon>
    </lineage>
</organism>
<comment type="caution">
    <text evidence="2">The sequence shown here is derived from an EMBL/GenBank/DDBJ whole genome shotgun (WGS) entry which is preliminary data.</text>
</comment>
<dbReference type="Proteomes" id="UP000314294">
    <property type="component" value="Unassembled WGS sequence"/>
</dbReference>
<dbReference type="AlphaFoldDB" id="A0A4Z2EK12"/>
<proteinExistence type="predicted"/>
<evidence type="ECO:0000313" key="2">
    <source>
        <dbReference type="EMBL" id="TNN29267.1"/>
    </source>
</evidence>